<proteinExistence type="predicted"/>
<evidence type="ECO:0000259" key="2">
    <source>
        <dbReference type="SMART" id="SM00954"/>
    </source>
</evidence>
<evidence type="ECO:0000313" key="3">
    <source>
        <dbReference type="EMBL" id="RII42527.1"/>
    </source>
</evidence>
<dbReference type="Gene3D" id="3.30.460.10">
    <property type="entry name" value="Beta Polymerase, domain 2"/>
    <property type="match status" value="1"/>
</dbReference>
<feature type="region of interest" description="Disordered" evidence="1">
    <location>
        <begin position="1"/>
        <end position="35"/>
    </location>
</feature>
<dbReference type="AlphaFoldDB" id="A0A399JD87"/>
<dbReference type="SUPFAM" id="SSF81301">
    <property type="entry name" value="Nucleotidyltransferase"/>
    <property type="match status" value="1"/>
</dbReference>
<dbReference type="InterPro" id="IPR043519">
    <property type="entry name" value="NT_sf"/>
</dbReference>
<gene>
    <name evidence="3" type="ORF">DWB68_07200</name>
</gene>
<evidence type="ECO:0000256" key="1">
    <source>
        <dbReference type="SAM" id="MobiDB-lite"/>
    </source>
</evidence>
<feature type="domain" description="RelA/SpoT" evidence="2">
    <location>
        <begin position="103"/>
        <end position="226"/>
    </location>
</feature>
<dbReference type="EMBL" id="QQXK01000011">
    <property type="protein sequence ID" value="RII42527.1"/>
    <property type="molecule type" value="Genomic_DNA"/>
</dbReference>
<accession>A0A399JD87</accession>
<dbReference type="Pfam" id="PF04607">
    <property type="entry name" value="RelA_SpoT"/>
    <property type="match status" value="1"/>
</dbReference>
<keyword evidence="4" id="KW-1185">Reference proteome</keyword>
<organism evidence="3 4">
    <name type="scientific">Galactobacter valiniphilus</name>
    <dbReference type="NCBI Taxonomy" id="2676122"/>
    <lineage>
        <taxon>Bacteria</taxon>
        <taxon>Bacillati</taxon>
        <taxon>Actinomycetota</taxon>
        <taxon>Actinomycetes</taxon>
        <taxon>Micrococcales</taxon>
        <taxon>Micrococcaceae</taxon>
        <taxon>Galactobacter</taxon>
    </lineage>
</organism>
<reference evidence="3 4" key="1">
    <citation type="submission" date="2018-07" db="EMBL/GenBank/DDBJ databases">
        <title>Arthrobacter sp. nov., isolated from raw cow's milk with high bacterial count.</title>
        <authorList>
            <person name="Hahne J."/>
            <person name="Isele D."/>
            <person name="Lipski A."/>
        </authorList>
    </citation>
    <scope>NUCLEOTIDE SEQUENCE [LARGE SCALE GENOMIC DNA]</scope>
    <source>
        <strain evidence="3 4">JZ R-35</strain>
    </source>
</reference>
<sequence>MHSTEDSLFSPAPHPNRRPDAFPATPPGPRSDTPSRALRAALPLFTGTEGQEAGEELRRGRRELRRFLLEYEFGLREVETKIAILREEFLHMHSYNPIEHVSTRVKSPESLLAKIQRRGVGLDMDAVRREITDIAGARVTCSFTADVYRLVDLFTRQDDITVLTVKDYIADPKPSGYQSLHAVVQVPVFLSSGPVPVTVEIQFRTIAMDFWAALEHKIYYKYEGNVPAGLEAQLTEAAHIATDLDRRMEALHRSVHGDARD</sequence>
<dbReference type="PANTHER" id="PTHR47837:SF2">
    <property type="entry name" value="GTP PYROPHOSPHOKINASE YWAC"/>
    <property type="match status" value="1"/>
</dbReference>
<dbReference type="Gene3D" id="1.10.287.860">
    <property type="entry name" value="Nucleotidyltransferase"/>
    <property type="match status" value="1"/>
</dbReference>
<dbReference type="PANTHER" id="PTHR47837">
    <property type="entry name" value="GTP PYROPHOSPHOKINASE YJBM"/>
    <property type="match status" value="1"/>
</dbReference>
<dbReference type="CDD" id="cd05399">
    <property type="entry name" value="NT_Rel-Spo_like"/>
    <property type="match status" value="1"/>
</dbReference>
<dbReference type="Proteomes" id="UP000265419">
    <property type="component" value="Unassembled WGS sequence"/>
</dbReference>
<dbReference type="GO" id="GO:0015969">
    <property type="term" value="P:guanosine tetraphosphate metabolic process"/>
    <property type="evidence" value="ECO:0007669"/>
    <property type="project" value="InterPro"/>
</dbReference>
<keyword evidence="3" id="KW-0808">Transferase</keyword>
<dbReference type="InterPro" id="IPR007685">
    <property type="entry name" value="RelA_SpoT"/>
</dbReference>
<name>A0A399JD87_9MICC</name>
<dbReference type="RefSeq" id="WP_119424469.1">
    <property type="nucleotide sequence ID" value="NZ_QQXK01000011.1"/>
</dbReference>
<comment type="caution">
    <text evidence="3">The sequence shown here is derived from an EMBL/GenBank/DDBJ whole genome shotgun (WGS) entry which is preliminary data.</text>
</comment>
<dbReference type="GO" id="GO:0016301">
    <property type="term" value="F:kinase activity"/>
    <property type="evidence" value="ECO:0007669"/>
    <property type="project" value="UniProtKB-KW"/>
</dbReference>
<keyword evidence="3" id="KW-0418">Kinase</keyword>
<evidence type="ECO:0000313" key="4">
    <source>
        <dbReference type="Proteomes" id="UP000265419"/>
    </source>
</evidence>
<dbReference type="InterPro" id="IPR052366">
    <property type="entry name" value="GTP_Pyrophosphokinase"/>
</dbReference>
<dbReference type="SMART" id="SM00954">
    <property type="entry name" value="RelA_SpoT"/>
    <property type="match status" value="1"/>
</dbReference>
<protein>
    <submittedName>
        <fullName evidence="3">GTP pyrophosphokinase family protein</fullName>
    </submittedName>
</protein>